<keyword evidence="2" id="KW-0067">ATP-binding</keyword>
<keyword evidence="1" id="KW-0472">Membrane</keyword>
<organism evidence="2 3">
    <name type="scientific">Rhodopirellula maiorica SM1</name>
    <dbReference type="NCBI Taxonomy" id="1265738"/>
    <lineage>
        <taxon>Bacteria</taxon>
        <taxon>Pseudomonadati</taxon>
        <taxon>Planctomycetota</taxon>
        <taxon>Planctomycetia</taxon>
        <taxon>Pirellulales</taxon>
        <taxon>Pirellulaceae</taxon>
        <taxon>Novipirellula</taxon>
    </lineage>
</organism>
<dbReference type="EMBL" id="ANOG01000065">
    <property type="protein sequence ID" value="EMI22628.1"/>
    <property type="molecule type" value="Genomic_DNA"/>
</dbReference>
<keyword evidence="1" id="KW-0812">Transmembrane</keyword>
<keyword evidence="3" id="KW-1185">Reference proteome</keyword>
<dbReference type="RefSeq" id="WP_008690824.1">
    <property type="nucleotide sequence ID" value="NZ_ANOG01000065.1"/>
</dbReference>
<protein>
    <submittedName>
        <fullName evidence="2">Helicase/primase complex protein</fullName>
    </submittedName>
</protein>
<keyword evidence="2" id="KW-0547">Nucleotide-binding</keyword>
<dbReference type="GO" id="GO:0004386">
    <property type="term" value="F:helicase activity"/>
    <property type="evidence" value="ECO:0007669"/>
    <property type="project" value="UniProtKB-KW"/>
</dbReference>
<keyword evidence="2" id="KW-0347">Helicase</keyword>
<comment type="caution">
    <text evidence="2">The sequence shown here is derived from an EMBL/GenBank/DDBJ whole genome shotgun (WGS) entry which is preliminary data.</text>
</comment>
<dbReference type="OrthoDB" id="281034at2"/>
<evidence type="ECO:0000313" key="3">
    <source>
        <dbReference type="Proteomes" id="UP000011991"/>
    </source>
</evidence>
<evidence type="ECO:0000256" key="1">
    <source>
        <dbReference type="SAM" id="Phobius"/>
    </source>
</evidence>
<name>M5RTF9_9BACT</name>
<sequence>MTALVALHLASFPAEASKGGPDFAVLLYLSPTAIACLVHLRLSLKIPSAMFIHYVVTVAWTFLHAVGLNYAINAYNPMTRSGRSVQIGIYSNAWNDTLEMAVWAVALAATYGVICYAAVSAAINRVPGHAGLDTHNGG</sequence>
<keyword evidence="2" id="KW-0378">Hydrolase</keyword>
<feature type="transmembrane region" description="Helical" evidence="1">
    <location>
        <begin position="51"/>
        <end position="72"/>
    </location>
</feature>
<feature type="transmembrane region" description="Helical" evidence="1">
    <location>
        <begin position="100"/>
        <end position="119"/>
    </location>
</feature>
<gene>
    <name evidence="2" type="ORF">RMSM_00445</name>
</gene>
<dbReference type="AlphaFoldDB" id="M5RTF9"/>
<dbReference type="Proteomes" id="UP000011991">
    <property type="component" value="Unassembled WGS sequence"/>
</dbReference>
<proteinExistence type="predicted"/>
<reference evidence="2 3" key="1">
    <citation type="journal article" date="2013" name="Mar. Genomics">
        <title>Expression of sulfatases in Rhodopirellula baltica and the diversity of sulfatases in the genus Rhodopirellula.</title>
        <authorList>
            <person name="Wegner C.E."/>
            <person name="Richter-Heitmann T."/>
            <person name="Klindworth A."/>
            <person name="Klockow C."/>
            <person name="Richter M."/>
            <person name="Achstetter T."/>
            <person name="Glockner F.O."/>
            <person name="Harder J."/>
        </authorList>
    </citation>
    <scope>NUCLEOTIDE SEQUENCE [LARGE SCALE GENOMIC DNA]</scope>
    <source>
        <strain evidence="2 3">SM1</strain>
    </source>
</reference>
<evidence type="ECO:0000313" key="2">
    <source>
        <dbReference type="EMBL" id="EMI22628.1"/>
    </source>
</evidence>
<accession>M5RTF9</accession>
<keyword evidence="1" id="KW-1133">Transmembrane helix</keyword>